<dbReference type="GO" id="GO:0005634">
    <property type="term" value="C:nucleus"/>
    <property type="evidence" value="ECO:0007669"/>
    <property type="project" value="TreeGrafter"/>
</dbReference>
<name>A0A8K0MD96_9ROSA</name>
<dbReference type="GO" id="GO:0004860">
    <property type="term" value="F:protein kinase inhibitor activity"/>
    <property type="evidence" value="ECO:0007669"/>
    <property type="project" value="UniProtKB-KW"/>
</dbReference>
<evidence type="ECO:0000313" key="5">
    <source>
        <dbReference type="Proteomes" id="UP000796880"/>
    </source>
</evidence>
<protein>
    <recommendedName>
        <fullName evidence="6">Cyclin-dependent kinase inhibitor</fullName>
    </recommendedName>
</protein>
<feature type="compositionally biased region" description="Polar residues" evidence="3">
    <location>
        <begin position="1"/>
        <end position="13"/>
    </location>
</feature>
<proteinExistence type="predicted"/>
<reference evidence="4" key="1">
    <citation type="submission" date="2020-03" db="EMBL/GenBank/DDBJ databases">
        <title>A high-quality chromosome-level genome assembly of a woody plant with both climbing and erect habits, Rhamnella rubrinervis.</title>
        <authorList>
            <person name="Lu Z."/>
            <person name="Yang Y."/>
            <person name="Zhu X."/>
            <person name="Sun Y."/>
        </authorList>
    </citation>
    <scope>NUCLEOTIDE SEQUENCE</scope>
    <source>
        <strain evidence="4">BYM</strain>
        <tissue evidence="4">Leaf</tissue>
    </source>
</reference>
<keyword evidence="2" id="KW-0131">Cell cycle</keyword>
<dbReference type="Proteomes" id="UP000796880">
    <property type="component" value="Unassembled WGS sequence"/>
</dbReference>
<dbReference type="InterPro" id="IPR040389">
    <property type="entry name" value="SMR"/>
</dbReference>
<evidence type="ECO:0008006" key="6">
    <source>
        <dbReference type="Google" id="ProtNLM"/>
    </source>
</evidence>
<gene>
    <name evidence="4" type="ORF">FNV43_RR16482</name>
</gene>
<dbReference type="AlphaFoldDB" id="A0A8K0MD96"/>
<organism evidence="4 5">
    <name type="scientific">Rhamnella rubrinervis</name>
    <dbReference type="NCBI Taxonomy" id="2594499"/>
    <lineage>
        <taxon>Eukaryota</taxon>
        <taxon>Viridiplantae</taxon>
        <taxon>Streptophyta</taxon>
        <taxon>Embryophyta</taxon>
        <taxon>Tracheophyta</taxon>
        <taxon>Spermatophyta</taxon>
        <taxon>Magnoliopsida</taxon>
        <taxon>eudicotyledons</taxon>
        <taxon>Gunneridae</taxon>
        <taxon>Pentapetalae</taxon>
        <taxon>rosids</taxon>
        <taxon>fabids</taxon>
        <taxon>Rosales</taxon>
        <taxon>Rhamnaceae</taxon>
        <taxon>rhamnoid group</taxon>
        <taxon>Rhamneae</taxon>
        <taxon>Rhamnella</taxon>
    </lineage>
</organism>
<keyword evidence="1" id="KW-0649">Protein kinase inhibitor</keyword>
<keyword evidence="5" id="KW-1185">Reference proteome</keyword>
<dbReference type="PANTHER" id="PTHR33142">
    <property type="entry name" value="CYCLIN-DEPENDENT PROTEIN KINASE INHIBITOR SMR13"/>
    <property type="match status" value="1"/>
</dbReference>
<accession>A0A8K0MD96</accession>
<evidence type="ECO:0000256" key="2">
    <source>
        <dbReference type="ARBA" id="ARBA00023306"/>
    </source>
</evidence>
<dbReference type="EMBL" id="VOIH02000007">
    <property type="protein sequence ID" value="KAF3442566.1"/>
    <property type="molecule type" value="Genomic_DNA"/>
</dbReference>
<dbReference type="PANTHER" id="PTHR33142:SF8">
    <property type="entry name" value="CYCLIN-DEPENDENT PROTEIN KINASE INHIBITOR SMR9"/>
    <property type="match status" value="1"/>
</dbReference>
<dbReference type="GO" id="GO:0032875">
    <property type="term" value="P:regulation of DNA endoreduplication"/>
    <property type="evidence" value="ECO:0007669"/>
    <property type="project" value="InterPro"/>
</dbReference>
<sequence length="125" mass="13669">MAPTTTRSHSKQQMVAAKEKETSIEMLGGRSVSSSEASPSRFVEDINEAVEGLASATCSTPKAKRFKIPELLSCPPAPKKRRVASNYSSTRSPKAFFAPPDLELFFFFALRNSTPASLAYLHNDN</sequence>
<evidence type="ECO:0000256" key="3">
    <source>
        <dbReference type="SAM" id="MobiDB-lite"/>
    </source>
</evidence>
<dbReference type="OrthoDB" id="1840446at2759"/>
<evidence type="ECO:0000313" key="4">
    <source>
        <dbReference type="EMBL" id="KAF3442566.1"/>
    </source>
</evidence>
<feature type="region of interest" description="Disordered" evidence="3">
    <location>
        <begin position="1"/>
        <end position="39"/>
    </location>
</feature>
<evidence type="ECO:0000256" key="1">
    <source>
        <dbReference type="ARBA" id="ARBA00023013"/>
    </source>
</evidence>
<comment type="caution">
    <text evidence="4">The sequence shown here is derived from an EMBL/GenBank/DDBJ whole genome shotgun (WGS) entry which is preliminary data.</text>
</comment>